<sequence length="1787" mass="203351">MHSEAQQEQVTELTLLTATYSDMILAIHGNKFCEEMLESSSQLRRFVPIDLKIIIASNTSEGKKSKPILSLTLHIRCPSEYPMDGQPAVQILSNTGLGAQEIAQVNKTIGIALTTSRTQMVFNLIELLKEDLASFVAEREKLLLADKLDKQNRKENHLQIKNCNFFSDLRIYLHKILSGSFKVCKADKQQLEEAIERRMSFVTEDLPSFSMFVNDNLERLEESTPKGSIMLQEPSFDESLFDCSHCSVQDHTRLQRLEFSECEKPLVVLRSRCINSPHSEDANFAQFECFAETDGQKYLLFEWRLRKALPMTKEEIDDLLYEIRKMIYSLKCRKPCPNSLVHVHALRTFENRGDQMIQLLVNDGLSLVELSKVIQLFGEPKFEIDPNDALVSLIKRLASSALQVYQFLHEARLSFENLSRETVYVDSKGNFNFFGYGYLRKLNMNRYGREFPHWSEQSVQGSKSPVNRDTVYLSNLVLDLLTGQYKSIPERWQNGRFCDLRAFLLACRNPGTSLKKLATLPFLHIDVSGGSDDSQLGPEMGIKTTDAPTMQPRLFMDFDDISVIGKGGFGCVLKARNAIENRYYAIKCIRVNPSLAQVLLREIRTLSSLQHESIVRYYTSWKDSFKEPLPNPWMRRKATISETYASSEEETDSNSLARDRSKSSKKGMWMCAMGGGRFRKLSTVEASLKPLSAYAEESNCSDGSSWLSKSSSSGEQIATAFRKKMDLSSTDSNEFESDDEGSTEHTRTAKSNRIKNQDLGSIPYIIIQMELYESRTLRKVIDTEQLSINPERAWSLFRELLDGLAYIHAKGVIHRDLKPANIMLDAEDHVKIGDFGLATFSTTKERIITARKEALALLRISREDNSRELTMDSVASSNSGDLRKSSKAFLDMTRNVGTYLYIAPELLSEEKSKSKGFYNERVDIYSLGIILFEMFYRPIDTVMERVCCLTELRKPTIELPSDWLLDQQVNQSKLIKMMLQHDWQQRPSASDLLASILVPPLKSTEFAFRKQVLEVLKNPDSNLYRFITQNLFSNSCSNSSDMLFDRSQMKLLGSNISKLLQHSNRRFSDPTSSELRFDPFIVSLLAHFASLRESVFREVKETIMHTCHGFGAMELQTPLLLPLSRSKRHPEHDLPQGPVLLDSQGIPVTLPHSLHINFARYCARCPELRAMIPIRKVLRRIQLDKTYANFDPVSIKKELFATRDQSFIVFDHPVESTCLAYDLVSSDFSMTNFMELFALVADLVDVFRPFSKQLKVTFYANHTSYIEAMLKACGFHDTEASRKMWRTLCSFYDRSGWDVSQFHKIGGDGGHGYRLLNKFLKIQTDSASEMFDVFKEVSQHNAHVGDSLEDFKKLELAFNSILPRHNNAQLFFTPRVILPQQSYQGIVFKAVLSVPLKNSSINIPRKKKAKKAHSLLTEMYEESADCVNLSFASGGRYDHLLRRFRIQPDLENYMNQTLALKTGSPLPPPLGLLTEPPYLAAIGLNVNLDMVTNFHFQRLLRHLLLSDEADPKSVLPPICNPIRHSIRPIRVLLTWQLKQGEPSSAAGDYLDDPICAVSYVNACDPLRLLYELALMLRKPSLCANLENISSSSLPQFQTEVIPNEIWNPVDFSTDMAGTDYCCHLTYYLFGKNAKRPATSRKKGKREEEKKECIPAVEYKLWRMNVDLRQNPILSSLCKLYSQSQGIASMESHVLVTEPLKCATAEQLVQKLVYDVMPSEASGESNSGQSKRKSRRSQAHSLSADSDQAVSEMPNDKADHSCSDNRSKSNFEFVRHVPRTTSQTLAFK</sequence>
<evidence type="ECO:0000313" key="14">
    <source>
        <dbReference type="EMBL" id="KAL3320568.1"/>
    </source>
</evidence>
<evidence type="ECO:0000259" key="12">
    <source>
        <dbReference type="PROSITE" id="PS50011"/>
    </source>
</evidence>
<evidence type="ECO:0000256" key="2">
    <source>
        <dbReference type="ARBA" id="ARBA00022527"/>
    </source>
</evidence>
<protein>
    <recommendedName>
        <fullName evidence="1">non-specific serine/threonine protein kinase</fullName>
        <ecNumber evidence="1">2.7.11.1</ecNumber>
    </recommendedName>
</protein>
<comment type="catalytic activity">
    <reaction evidence="8">
        <text>L-threonyl-[protein] + ATP = O-phospho-L-threonyl-[protein] + ADP + H(+)</text>
        <dbReference type="Rhea" id="RHEA:46608"/>
        <dbReference type="Rhea" id="RHEA-COMP:11060"/>
        <dbReference type="Rhea" id="RHEA-COMP:11605"/>
        <dbReference type="ChEBI" id="CHEBI:15378"/>
        <dbReference type="ChEBI" id="CHEBI:30013"/>
        <dbReference type="ChEBI" id="CHEBI:30616"/>
        <dbReference type="ChEBI" id="CHEBI:61977"/>
        <dbReference type="ChEBI" id="CHEBI:456216"/>
        <dbReference type="EC" id="2.7.11.1"/>
    </reaction>
</comment>
<feature type="domain" description="Protein kinase" evidence="12">
    <location>
        <begin position="558"/>
        <end position="998"/>
    </location>
</feature>
<keyword evidence="5" id="KW-0418">Kinase</keyword>
<evidence type="ECO:0000256" key="6">
    <source>
        <dbReference type="ARBA" id="ARBA00022840"/>
    </source>
</evidence>
<dbReference type="SUPFAM" id="SSF55681">
    <property type="entry name" value="Class II aaRS and biotin synthetases"/>
    <property type="match status" value="1"/>
</dbReference>
<dbReference type="SMART" id="SM00220">
    <property type="entry name" value="S_TKc"/>
    <property type="match status" value="1"/>
</dbReference>
<evidence type="ECO:0000256" key="4">
    <source>
        <dbReference type="ARBA" id="ARBA00022741"/>
    </source>
</evidence>
<evidence type="ECO:0000256" key="9">
    <source>
        <dbReference type="ARBA" id="ARBA00048679"/>
    </source>
</evidence>
<comment type="similarity">
    <text evidence="7">Belongs to the protein kinase superfamily. Ser/Thr protein kinase family. GCN2 subfamily.</text>
</comment>
<feature type="compositionally biased region" description="Polar residues" evidence="11">
    <location>
        <begin position="1738"/>
        <end position="1748"/>
    </location>
</feature>
<dbReference type="InterPro" id="IPR011009">
    <property type="entry name" value="Kinase-like_dom_sf"/>
</dbReference>
<dbReference type="Pfam" id="PF00069">
    <property type="entry name" value="Pkinase"/>
    <property type="match status" value="3"/>
</dbReference>
<evidence type="ECO:0000256" key="1">
    <source>
        <dbReference type="ARBA" id="ARBA00012513"/>
    </source>
</evidence>
<organism evidence="14 15">
    <name type="scientific">Cichlidogyrus casuarinus</name>
    <dbReference type="NCBI Taxonomy" id="1844966"/>
    <lineage>
        <taxon>Eukaryota</taxon>
        <taxon>Metazoa</taxon>
        <taxon>Spiralia</taxon>
        <taxon>Lophotrochozoa</taxon>
        <taxon>Platyhelminthes</taxon>
        <taxon>Monogenea</taxon>
        <taxon>Monopisthocotylea</taxon>
        <taxon>Dactylogyridea</taxon>
        <taxon>Ancyrocephalidae</taxon>
        <taxon>Cichlidogyrus</taxon>
    </lineage>
</organism>
<dbReference type="GO" id="GO:0010468">
    <property type="term" value="P:regulation of gene expression"/>
    <property type="evidence" value="ECO:0007669"/>
    <property type="project" value="UniProtKB-ARBA"/>
</dbReference>
<dbReference type="EMBL" id="JBJKFK010000043">
    <property type="protein sequence ID" value="KAL3320568.1"/>
    <property type="molecule type" value="Genomic_DNA"/>
</dbReference>
<dbReference type="Proteomes" id="UP001626550">
    <property type="component" value="Unassembled WGS sequence"/>
</dbReference>
<evidence type="ECO:0000259" key="13">
    <source>
        <dbReference type="PROSITE" id="PS50908"/>
    </source>
</evidence>
<accession>A0ABD2QM10</accession>
<keyword evidence="4 10" id="KW-0547">Nucleotide-binding</keyword>
<dbReference type="PANTHER" id="PTHR11042:SF136">
    <property type="entry name" value="EIF-2-ALPHA KINASE GCN2"/>
    <property type="match status" value="1"/>
</dbReference>
<dbReference type="GO" id="GO:0033554">
    <property type="term" value="P:cellular response to stress"/>
    <property type="evidence" value="ECO:0007669"/>
    <property type="project" value="UniProtKB-ARBA"/>
</dbReference>
<evidence type="ECO:0000256" key="5">
    <source>
        <dbReference type="ARBA" id="ARBA00022777"/>
    </source>
</evidence>
<gene>
    <name evidence="14" type="ORF">Ciccas_000734</name>
</gene>
<dbReference type="Gene3D" id="3.10.110.10">
    <property type="entry name" value="Ubiquitin Conjugating Enzyme"/>
    <property type="match status" value="1"/>
</dbReference>
<feature type="domain" description="RWD" evidence="13">
    <location>
        <begin position="11"/>
        <end position="135"/>
    </location>
</feature>
<evidence type="ECO:0000256" key="7">
    <source>
        <dbReference type="ARBA" id="ARBA00037982"/>
    </source>
</evidence>
<feature type="compositionally biased region" description="Basic and acidic residues" evidence="11">
    <location>
        <begin position="1753"/>
        <end position="1774"/>
    </location>
</feature>
<dbReference type="Gene3D" id="3.30.200.20">
    <property type="entry name" value="Phosphorylase Kinase, domain 1"/>
    <property type="match status" value="1"/>
</dbReference>
<dbReference type="GO" id="GO:0051246">
    <property type="term" value="P:regulation of protein metabolic process"/>
    <property type="evidence" value="ECO:0007669"/>
    <property type="project" value="UniProtKB-ARBA"/>
</dbReference>
<dbReference type="Gene3D" id="1.10.510.10">
    <property type="entry name" value="Transferase(Phosphotransferase) domain 1"/>
    <property type="match status" value="1"/>
</dbReference>
<feature type="region of interest" description="Disordered" evidence="11">
    <location>
        <begin position="1718"/>
        <end position="1787"/>
    </location>
</feature>
<comment type="caution">
    <text evidence="14">The sequence shown here is derived from an EMBL/GenBank/DDBJ whole genome shotgun (WGS) entry which is preliminary data.</text>
</comment>
<dbReference type="GO" id="GO:0005524">
    <property type="term" value="F:ATP binding"/>
    <property type="evidence" value="ECO:0007669"/>
    <property type="project" value="UniProtKB-UniRule"/>
</dbReference>
<keyword evidence="6 10" id="KW-0067">ATP-binding</keyword>
<dbReference type="InterPro" id="IPR008271">
    <property type="entry name" value="Ser/Thr_kinase_AS"/>
</dbReference>
<dbReference type="PANTHER" id="PTHR11042">
    <property type="entry name" value="EUKARYOTIC TRANSLATION INITIATION FACTOR 2-ALPHA KINASE EIF2-ALPHA KINASE -RELATED"/>
    <property type="match status" value="1"/>
</dbReference>
<keyword evidence="2" id="KW-0723">Serine/threonine-protein kinase</keyword>
<evidence type="ECO:0000256" key="8">
    <source>
        <dbReference type="ARBA" id="ARBA00047899"/>
    </source>
</evidence>
<dbReference type="PROSITE" id="PS00108">
    <property type="entry name" value="PROTEIN_KINASE_ST"/>
    <property type="match status" value="1"/>
</dbReference>
<evidence type="ECO:0000313" key="15">
    <source>
        <dbReference type="Proteomes" id="UP001626550"/>
    </source>
</evidence>
<dbReference type="InterPro" id="IPR017441">
    <property type="entry name" value="Protein_kinase_ATP_BS"/>
</dbReference>
<keyword evidence="3" id="KW-0808">Transferase</keyword>
<evidence type="ECO:0000256" key="10">
    <source>
        <dbReference type="PROSITE-ProRule" id="PRU10141"/>
    </source>
</evidence>
<dbReference type="PROSITE" id="PS50908">
    <property type="entry name" value="RWD"/>
    <property type="match status" value="1"/>
</dbReference>
<feature type="binding site" evidence="10">
    <location>
        <position position="587"/>
    </location>
    <ligand>
        <name>ATP</name>
        <dbReference type="ChEBI" id="CHEBI:30616"/>
    </ligand>
</feature>
<dbReference type="InterPro" id="IPR006575">
    <property type="entry name" value="RWD_dom"/>
</dbReference>
<dbReference type="InterPro" id="IPR045864">
    <property type="entry name" value="aa-tRNA-synth_II/BPL/LPL"/>
</dbReference>
<comment type="catalytic activity">
    <reaction evidence="9">
        <text>L-seryl-[protein] + ATP = O-phospho-L-seryl-[protein] + ADP + H(+)</text>
        <dbReference type="Rhea" id="RHEA:17989"/>
        <dbReference type="Rhea" id="RHEA-COMP:9863"/>
        <dbReference type="Rhea" id="RHEA-COMP:11604"/>
        <dbReference type="ChEBI" id="CHEBI:15378"/>
        <dbReference type="ChEBI" id="CHEBI:29999"/>
        <dbReference type="ChEBI" id="CHEBI:30616"/>
        <dbReference type="ChEBI" id="CHEBI:83421"/>
        <dbReference type="ChEBI" id="CHEBI:456216"/>
        <dbReference type="EC" id="2.7.11.1"/>
    </reaction>
</comment>
<keyword evidence="15" id="KW-1185">Reference proteome</keyword>
<reference evidence="14 15" key="1">
    <citation type="submission" date="2024-11" db="EMBL/GenBank/DDBJ databases">
        <title>Adaptive evolution of stress response genes in parasites aligns with host niche diversity.</title>
        <authorList>
            <person name="Hahn C."/>
            <person name="Resl P."/>
        </authorList>
    </citation>
    <scope>NUCLEOTIDE SEQUENCE [LARGE SCALE GENOMIC DNA]</scope>
    <source>
        <strain evidence="14">EGGRZ-B1_66</strain>
        <tissue evidence="14">Body</tissue>
    </source>
</reference>
<dbReference type="PROSITE" id="PS00107">
    <property type="entry name" value="PROTEIN_KINASE_ATP"/>
    <property type="match status" value="1"/>
</dbReference>
<proteinExistence type="inferred from homology"/>
<dbReference type="EC" id="2.7.11.1" evidence="1"/>
<dbReference type="InterPro" id="IPR050339">
    <property type="entry name" value="CC_SR_Kinase"/>
</dbReference>
<feature type="region of interest" description="Disordered" evidence="11">
    <location>
        <begin position="722"/>
        <end position="752"/>
    </location>
</feature>
<name>A0ABD2QM10_9PLAT</name>
<dbReference type="Pfam" id="PF05773">
    <property type="entry name" value="RWD"/>
    <property type="match status" value="1"/>
</dbReference>
<dbReference type="InterPro" id="IPR000719">
    <property type="entry name" value="Prot_kinase_dom"/>
</dbReference>
<dbReference type="SUPFAM" id="SSF56112">
    <property type="entry name" value="Protein kinase-like (PK-like)"/>
    <property type="match status" value="1"/>
</dbReference>
<dbReference type="SUPFAM" id="SSF54495">
    <property type="entry name" value="UBC-like"/>
    <property type="match status" value="1"/>
</dbReference>
<dbReference type="SMART" id="SM00591">
    <property type="entry name" value="RWD"/>
    <property type="match status" value="1"/>
</dbReference>
<dbReference type="Gene3D" id="3.30.930.10">
    <property type="entry name" value="Bira Bifunctional Protein, Domain 2"/>
    <property type="match status" value="1"/>
</dbReference>
<dbReference type="InterPro" id="IPR016135">
    <property type="entry name" value="UBQ-conjugating_enzyme/RWD"/>
</dbReference>
<evidence type="ECO:0000256" key="11">
    <source>
        <dbReference type="SAM" id="MobiDB-lite"/>
    </source>
</evidence>
<dbReference type="GO" id="GO:0004674">
    <property type="term" value="F:protein serine/threonine kinase activity"/>
    <property type="evidence" value="ECO:0007669"/>
    <property type="project" value="UniProtKB-KW"/>
</dbReference>
<dbReference type="PROSITE" id="PS50011">
    <property type="entry name" value="PROTEIN_KINASE_DOM"/>
    <property type="match status" value="1"/>
</dbReference>
<evidence type="ECO:0000256" key="3">
    <source>
        <dbReference type="ARBA" id="ARBA00022679"/>
    </source>
</evidence>
<feature type="compositionally biased region" description="Polar residues" evidence="11">
    <location>
        <begin position="1778"/>
        <end position="1787"/>
    </location>
</feature>